<name>A0A916TC34_9SPHN</name>
<protein>
    <submittedName>
        <fullName evidence="1">Uncharacterized protein</fullName>
    </submittedName>
</protein>
<evidence type="ECO:0000313" key="1">
    <source>
        <dbReference type="EMBL" id="GGB39589.1"/>
    </source>
</evidence>
<comment type="caution">
    <text evidence="1">The sequence shown here is derived from an EMBL/GenBank/DDBJ whole genome shotgun (WGS) entry which is preliminary data.</text>
</comment>
<dbReference type="AlphaFoldDB" id="A0A916TC34"/>
<sequence length="189" mass="19971">MVVPVGLDGLIAEAREARRLPERVMGLEHSLRAAALLDEALAGSLPPMVDLSSYLTRVASLAQMAMPAFGTVMSAVAVRRVPSGWSRALAVALVDILRFVAAGLSAGDRTVIQLVVAREMEGIVVGVACLCPFSPLAPARATQGLMRAAAVIAMLGGEFQRGIEPQRMVFGATLPFPTRPGRRRRARSG</sequence>
<accession>A0A916TC34</accession>
<reference evidence="1" key="2">
    <citation type="submission" date="2020-09" db="EMBL/GenBank/DDBJ databases">
        <authorList>
            <person name="Sun Q."/>
            <person name="Zhou Y."/>
        </authorList>
    </citation>
    <scope>NUCLEOTIDE SEQUENCE</scope>
    <source>
        <strain evidence="1">CGMCC 1.15330</strain>
    </source>
</reference>
<keyword evidence="2" id="KW-1185">Reference proteome</keyword>
<reference evidence="1" key="1">
    <citation type="journal article" date="2014" name="Int. J. Syst. Evol. Microbiol.">
        <title>Complete genome sequence of Corynebacterium casei LMG S-19264T (=DSM 44701T), isolated from a smear-ripened cheese.</title>
        <authorList>
            <consortium name="US DOE Joint Genome Institute (JGI-PGF)"/>
            <person name="Walter F."/>
            <person name="Albersmeier A."/>
            <person name="Kalinowski J."/>
            <person name="Ruckert C."/>
        </authorList>
    </citation>
    <scope>NUCLEOTIDE SEQUENCE</scope>
    <source>
        <strain evidence="1">CGMCC 1.15330</strain>
    </source>
</reference>
<dbReference type="EMBL" id="BMIH01000004">
    <property type="protein sequence ID" value="GGB39589.1"/>
    <property type="molecule type" value="Genomic_DNA"/>
</dbReference>
<dbReference type="Proteomes" id="UP000623067">
    <property type="component" value="Unassembled WGS sequence"/>
</dbReference>
<evidence type="ECO:0000313" key="2">
    <source>
        <dbReference type="Proteomes" id="UP000623067"/>
    </source>
</evidence>
<gene>
    <name evidence="1" type="ORF">GCM10011380_31390</name>
</gene>
<organism evidence="1 2">
    <name type="scientific">Sphingomonas metalli</name>
    <dbReference type="NCBI Taxonomy" id="1779358"/>
    <lineage>
        <taxon>Bacteria</taxon>
        <taxon>Pseudomonadati</taxon>
        <taxon>Pseudomonadota</taxon>
        <taxon>Alphaproteobacteria</taxon>
        <taxon>Sphingomonadales</taxon>
        <taxon>Sphingomonadaceae</taxon>
        <taxon>Sphingomonas</taxon>
    </lineage>
</organism>
<proteinExistence type="predicted"/>